<dbReference type="EMBL" id="JBFDAA010000018">
    <property type="protein sequence ID" value="KAL1116210.1"/>
    <property type="molecule type" value="Genomic_DNA"/>
</dbReference>
<name>A0ABD0YLR7_9HEMI</name>
<protein>
    <submittedName>
        <fullName evidence="1">Uncharacterized protein</fullName>
    </submittedName>
</protein>
<evidence type="ECO:0000313" key="1">
    <source>
        <dbReference type="EMBL" id="KAL1116210.1"/>
    </source>
</evidence>
<proteinExistence type="predicted"/>
<dbReference type="Proteomes" id="UP001558652">
    <property type="component" value="Unassembled WGS sequence"/>
</dbReference>
<reference evidence="1 2" key="1">
    <citation type="submission" date="2024-07" db="EMBL/GenBank/DDBJ databases">
        <title>Chromosome-level genome assembly of the water stick insect Ranatra chinensis (Heteroptera: Nepidae).</title>
        <authorList>
            <person name="Liu X."/>
        </authorList>
    </citation>
    <scope>NUCLEOTIDE SEQUENCE [LARGE SCALE GENOMIC DNA]</scope>
    <source>
        <strain evidence="1">Cailab_2021Rc</strain>
        <tissue evidence="1">Muscle</tissue>
    </source>
</reference>
<dbReference type="AlphaFoldDB" id="A0ABD0YLR7"/>
<keyword evidence="2" id="KW-1185">Reference proteome</keyword>
<accession>A0ABD0YLR7</accession>
<sequence>MRVWVCGAADAFKSCVRSETELVWKESTNGTDDSLFQASLAQLLKEKGNGHQSETSRNKVASRCLAVLTLCNGLNLGTSELTSADIETLHRIIQVARSITEDDMTAGDKKETGGLLEAQTTSLVLQVSRTLASMEQRLLVGDKGRQLALHQI</sequence>
<evidence type="ECO:0000313" key="2">
    <source>
        <dbReference type="Proteomes" id="UP001558652"/>
    </source>
</evidence>
<organism evidence="1 2">
    <name type="scientific">Ranatra chinensis</name>
    <dbReference type="NCBI Taxonomy" id="642074"/>
    <lineage>
        <taxon>Eukaryota</taxon>
        <taxon>Metazoa</taxon>
        <taxon>Ecdysozoa</taxon>
        <taxon>Arthropoda</taxon>
        <taxon>Hexapoda</taxon>
        <taxon>Insecta</taxon>
        <taxon>Pterygota</taxon>
        <taxon>Neoptera</taxon>
        <taxon>Paraneoptera</taxon>
        <taxon>Hemiptera</taxon>
        <taxon>Heteroptera</taxon>
        <taxon>Panheteroptera</taxon>
        <taxon>Nepomorpha</taxon>
        <taxon>Nepidae</taxon>
        <taxon>Ranatrinae</taxon>
        <taxon>Ranatra</taxon>
    </lineage>
</organism>
<gene>
    <name evidence="1" type="ORF">AAG570_005705</name>
</gene>
<comment type="caution">
    <text evidence="1">The sequence shown here is derived from an EMBL/GenBank/DDBJ whole genome shotgun (WGS) entry which is preliminary data.</text>
</comment>